<dbReference type="EMBL" id="JACNIG010000095">
    <property type="protein sequence ID" value="MBC8430936.1"/>
    <property type="molecule type" value="Genomic_DNA"/>
</dbReference>
<sequence>MTPKHHGMLEIHIAVLLFGLAGLFGKLLTLPALVIVFGRTLFASLTLGAILFCSSIPLRTESRQDLAVLILLGALLAVHWTTFFHAIQISTVAVGLLSFSTFPLFVTFMEPFFFKEKLRLFDILFAGSVLLGLVLVVPSFDFQNNITQGACWGTISGLTFAVLSVLNRKYVSTYLPMVIVCYQNWIATVLLLPFLISKDWHLRPADFAWLAILGIFCTALAHVLFIRSLVHVKAQLASVIACLEPLYGIIFALVLFGEVPALRTILGGGIILGTIILATIKRNSSRTK</sequence>
<feature type="transmembrane region" description="Helical" evidence="1">
    <location>
        <begin position="262"/>
        <end position="280"/>
    </location>
</feature>
<dbReference type="Proteomes" id="UP000605201">
    <property type="component" value="Unassembled WGS sequence"/>
</dbReference>
<dbReference type="AlphaFoldDB" id="A0A8J6NP72"/>
<proteinExistence type="predicted"/>
<feature type="transmembrane region" description="Helical" evidence="1">
    <location>
        <begin position="120"/>
        <end position="140"/>
    </location>
</feature>
<keyword evidence="1" id="KW-0472">Membrane</keyword>
<dbReference type="PANTHER" id="PTHR22911">
    <property type="entry name" value="ACYL-MALONYL CONDENSING ENZYME-RELATED"/>
    <property type="match status" value="1"/>
</dbReference>
<reference evidence="3 4" key="1">
    <citation type="submission" date="2020-08" db="EMBL/GenBank/DDBJ databases">
        <title>Bridging the membrane lipid divide: bacteria of the FCB group superphylum have the potential to synthesize archaeal ether lipids.</title>
        <authorList>
            <person name="Villanueva L."/>
            <person name="Von Meijenfeldt F.A.B."/>
            <person name="Westbye A.B."/>
            <person name="Yadav S."/>
            <person name="Hopmans E.C."/>
            <person name="Dutilh B.E."/>
            <person name="Sinninghe Damste J.S."/>
        </authorList>
    </citation>
    <scope>NUCLEOTIDE SEQUENCE [LARGE SCALE GENOMIC DNA]</scope>
    <source>
        <strain evidence="3">NIOZ-UU17</strain>
    </source>
</reference>
<feature type="transmembrane region" description="Helical" evidence="1">
    <location>
        <begin position="7"/>
        <end position="24"/>
    </location>
</feature>
<organism evidence="3 4">
    <name type="scientific">Candidatus Desulfatibia vada</name>
    <dbReference type="NCBI Taxonomy" id="2841696"/>
    <lineage>
        <taxon>Bacteria</taxon>
        <taxon>Pseudomonadati</taxon>
        <taxon>Thermodesulfobacteriota</taxon>
        <taxon>Desulfobacteria</taxon>
        <taxon>Desulfobacterales</taxon>
        <taxon>Desulfobacterales incertae sedis</taxon>
        <taxon>Candidatus Desulfatibia</taxon>
    </lineage>
</organism>
<feature type="transmembrane region" description="Helical" evidence="1">
    <location>
        <begin position="30"/>
        <end position="54"/>
    </location>
</feature>
<name>A0A8J6NP72_9BACT</name>
<dbReference type="InterPro" id="IPR037185">
    <property type="entry name" value="EmrE-like"/>
</dbReference>
<dbReference type="InterPro" id="IPR000620">
    <property type="entry name" value="EamA_dom"/>
</dbReference>
<dbReference type="SUPFAM" id="SSF103481">
    <property type="entry name" value="Multidrug resistance efflux transporter EmrE"/>
    <property type="match status" value="2"/>
</dbReference>
<feature type="transmembrane region" description="Helical" evidence="1">
    <location>
        <begin position="173"/>
        <end position="195"/>
    </location>
</feature>
<feature type="domain" description="EamA" evidence="2">
    <location>
        <begin position="149"/>
        <end position="279"/>
    </location>
</feature>
<evidence type="ECO:0000313" key="4">
    <source>
        <dbReference type="Proteomes" id="UP000605201"/>
    </source>
</evidence>
<feature type="transmembrane region" description="Helical" evidence="1">
    <location>
        <begin position="146"/>
        <end position="166"/>
    </location>
</feature>
<keyword evidence="1" id="KW-0812">Transmembrane</keyword>
<dbReference type="Pfam" id="PF00892">
    <property type="entry name" value="EamA"/>
    <property type="match status" value="2"/>
</dbReference>
<evidence type="ECO:0000313" key="3">
    <source>
        <dbReference type="EMBL" id="MBC8430936.1"/>
    </source>
</evidence>
<comment type="caution">
    <text evidence="3">The sequence shown here is derived from an EMBL/GenBank/DDBJ whole genome shotgun (WGS) entry which is preliminary data.</text>
</comment>
<accession>A0A8J6NP72</accession>
<feature type="transmembrane region" description="Helical" evidence="1">
    <location>
        <begin position="237"/>
        <end position="256"/>
    </location>
</feature>
<dbReference type="GO" id="GO:0016020">
    <property type="term" value="C:membrane"/>
    <property type="evidence" value="ECO:0007669"/>
    <property type="project" value="InterPro"/>
</dbReference>
<feature type="domain" description="EamA" evidence="2">
    <location>
        <begin position="7"/>
        <end position="137"/>
    </location>
</feature>
<keyword evidence="1" id="KW-1133">Transmembrane helix</keyword>
<gene>
    <name evidence="3" type="ORF">H8D96_03355</name>
</gene>
<evidence type="ECO:0000259" key="2">
    <source>
        <dbReference type="Pfam" id="PF00892"/>
    </source>
</evidence>
<feature type="transmembrane region" description="Helical" evidence="1">
    <location>
        <begin position="89"/>
        <end position="108"/>
    </location>
</feature>
<protein>
    <submittedName>
        <fullName evidence="3">EamA family transporter</fullName>
    </submittedName>
</protein>
<dbReference type="PANTHER" id="PTHR22911:SF137">
    <property type="entry name" value="SOLUTE CARRIER FAMILY 35 MEMBER G2-RELATED"/>
    <property type="match status" value="1"/>
</dbReference>
<feature type="transmembrane region" description="Helical" evidence="1">
    <location>
        <begin position="66"/>
        <end position="83"/>
    </location>
</feature>
<evidence type="ECO:0000256" key="1">
    <source>
        <dbReference type="SAM" id="Phobius"/>
    </source>
</evidence>
<feature type="transmembrane region" description="Helical" evidence="1">
    <location>
        <begin position="207"/>
        <end position="225"/>
    </location>
</feature>